<feature type="compositionally biased region" description="Low complexity" evidence="1">
    <location>
        <begin position="51"/>
        <end position="65"/>
    </location>
</feature>
<dbReference type="RefSeq" id="WP_061179590.1">
    <property type="nucleotide sequence ID" value="NZ_FCOE02000047.1"/>
</dbReference>
<proteinExistence type="predicted"/>
<evidence type="ECO:0000313" key="3">
    <source>
        <dbReference type="EMBL" id="SAK97527.1"/>
    </source>
</evidence>
<feature type="region of interest" description="Disordered" evidence="1">
    <location>
        <begin position="1"/>
        <end position="65"/>
    </location>
</feature>
<name>A0A158DUZ1_9BURK</name>
<gene>
    <name evidence="3" type="ORF">AWB80_07371</name>
</gene>
<reference evidence="3" key="1">
    <citation type="submission" date="2016-01" db="EMBL/GenBank/DDBJ databases">
        <authorList>
            <person name="Peeters C."/>
        </authorList>
    </citation>
    <scope>NUCLEOTIDE SEQUENCE [LARGE SCALE GENOMIC DNA]</scope>
    <source>
        <strain evidence="3">LMG 29323</strain>
    </source>
</reference>
<dbReference type="Proteomes" id="UP000054911">
    <property type="component" value="Unassembled WGS sequence"/>
</dbReference>
<dbReference type="OrthoDB" id="9181874at2"/>
<dbReference type="STRING" id="1777141.AWB80_07371"/>
<sequence length="121" mass="13200">MADNNHTLDPVDALKTKRAGSTYDFPTSARMTSGQDGKPSAKSNDRRFREASQSCDASNSDSSSIDWRASAKARFADVQDAMVQQYRVAADTTDDFVHENPWKAITIAALARVVVGMLASR</sequence>
<organism evidence="3 4">
    <name type="scientific">Caballeronia pedi</name>
    <dbReference type="NCBI Taxonomy" id="1777141"/>
    <lineage>
        <taxon>Bacteria</taxon>
        <taxon>Pseudomonadati</taxon>
        <taxon>Pseudomonadota</taxon>
        <taxon>Betaproteobacteria</taxon>
        <taxon>Burkholderiales</taxon>
        <taxon>Burkholderiaceae</taxon>
        <taxon>Caballeronia</taxon>
    </lineage>
</organism>
<feature type="domain" description="DUF883" evidence="2">
    <location>
        <begin position="93"/>
        <end position="121"/>
    </location>
</feature>
<accession>A0A158DUZ1</accession>
<comment type="caution">
    <text evidence="3">The sequence shown here is derived from an EMBL/GenBank/DDBJ whole genome shotgun (WGS) entry which is preliminary data.</text>
</comment>
<evidence type="ECO:0000259" key="2">
    <source>
        <dbReference type="Pfam" id="PF19029"/>
    </source>
</evidence>
<evidence type="ECO:0000256" key="1">
    <source>
        <dbReference type="SAM" id="MobiDB-lite"/>
    </source>
</evidence>
<evidence type="ECO:0000313" key="4">
    <source>
        <dbReference type="Proteomes" id="UP000054911"/>
    </source>
</evidence>
<dbReference type="Pfam" id="PF19029">
    <property type="entry name" value="DUF883_C"/>
    <property type="match status" value="1"/>
</dbReference>
<dbReference type="AlphaFoldDB" id="A0A158DUZ1"/>
<keyword evidence="4" id="KW-1185">Reference proteome</keyword>
<protein>
    <submittedName>
        <fullName evidence="3">Membrane protein</fullName>
    </submittedName>
</protein>
<dbReference type="EMBL" id="FCOE02000047">
    <property type="protein sequence ID" value="SAK97527.1"/>
    <property type="molecule type" value="Genomic_DNA"/>
</dbReference>
<dbReference type="InterPro" id="IPR043605">
    <property type="entry name" value="DUF883_C"/>
</dbReference>